<evidence type="ECO:0000256" key="2">
    <source>
        <dbReference type="ARBA" id="ARBA00023125"/>
    </source>
</evidence>
<comment type="caution">
    <text evidence="6">The sequence shown here is derived from an EMBL/GenBank/DDBJ whole genome shotgun (WGS) entry which is preliminary data.</text>
</comment>
<dbReference type="Gene3D" id="1.10.357.10">
    <property type="entry name" value="Tetracycline Repressor, domain 2"/>
    <property type="match status" value="1"/>
</dbReference>
<keyword evidence="1" id="KW-0805">Transcription regulation</keyword>
<proteinExistence type="predicted"/>
<dbReference type="InterPro" id="IPR001647">
    <property type="entry name" value="HTH_TetR"/>
</dbReference>
<keyword evidence="2 4" id="KW-0238">DNA-binding</keyword>
<evidence type="ECO:0000259" key="5">
    <source>
        <dbReference type="PROSITE" id="PS50977"/>
    </source>
</evidence>
<dbReference type="SUPFAM" id="SSF46689">
    <property type="entry name" value="Homeodomain-like"/>
    <property type="match status" value="1"/>
</dbReference>
<sequence>MQTRPHNRKQQIVELGIDLLQTHGFENFSYQDLSRQLGITKASIHHHFPKKSDLGVALCEAIQQWHEHQYRQVRSMQGGALDKLRHYLARLQQYVADEGKICPLSSLQSDITVLPDEMVTAIKRLDHHETAFIAEILQQGRDNGDFGFQGSVMSQAMIVVLSCKGALQYARIHGDNIFTDTVKQLETMLQR</sequence>
<evidence type="ECO:0000256" key="3">
    <source>
        <dbReference type="ARBA" id="ARBA00023163"/>
    </source>
</evidence>
<feature type="domain" description="HTH tetR-type" evidence="5">
    <location>
        <begin position="6"/>
        <end position="66"/>
    </location>
</feature>
<organism evidence="6 7">
    <name type="scientific">Sinobacterium norvegicum</name>
    <dbReference type="NCBI Taxonomy" id="1641715"/>
    <lineage>
        <taxon>Bacteria</taxon>
        <taxon>Pseudomonadati</taxon>
        <taxon>Pseudomonadota</taxon>
        <taxon>Gammaproteobacteria</taxon>
        <taxon>Cellvibrionales</taxon>
        <taxon>Spongiibacteraceae</taxon>
        <taxon>Sinobacterium</taxon>
    </lineage>
</organism>
<dbReference type="RefSeq" id="WP_237445093.1">
    <property type="nucleotide sequence ID" value="NZ_CAKLPX010000003.1"/>
</dbReference>
<dbReference type="Pfam" id="PF00440">
    <property type="entry name" value="TetR_N"/>
    <property type="match status" value="1"/>
</dbReference>
<evidence type="ECO:0000256" key="4">
    <source>
        <dbReference type="PROSITE-ProRule" id="PRU00335"/>
    </source>
</evidence>
<dbReference type="PROSITE" id="PS50977">
    <property type="entry name" value="HTH_TETR_2"/>
    <property type="match status" value="1"/>
</dbReference>
<keyword evidence="7" id="KW-1185">Reference proteome</keyword>
<dbReference type="SUPFAM" id="SSF48498">
    <property type="entry name" value="Tetracyclin repressor-like, C-terminal domain"/>
    <property type="match status" value="1"/>
</dbReference>
<name>A0ABM9AGX6_9GAMM</name>
<keyword evidence="3" id="KW-0804">Transcription</keyword>
<evidence type="ECO:0000256" key="1">
    <source>
        <dbReference type="ARBA" id="ARBA00023015"/>
    </source>
</evidence>
<dbReference type="InterPro" id="IPR009057">
    <property type="entry name" value="Homeodomain-like_sf"/>
</dbReference>
<evidence type="ECO:0000313" key="6">
    <source>
        <dbReference type="EMBL" id="CAH0992405.1"/>
    </source>
</evidence>
<protein>
    <submittedName>
        <fullName evidence="6">HTH-type transcriptional repressor NemR</fullName>
    </submittedName>
</protein>
<feature type="DNA-binding region" description="H-T-H motif" evidence="4">
    <location>
        <begin position="29"/>
        <end position="48"/>
    </location>
</feature>
<dbReference type="PANTHER" id="PTHR47506">
    <property type="entry name" value="TRANSCRIPTIONAL REGULATORY PROTEIN"/>
    <property type="match status" value="1"/>
</dbReference>
<dbReference type="Proteomes" id="UP000838100">
    <property type="component" value="Unassembled WGS sequence"/>
</dbReference>
<evidence type="ECO:0000313" key="7">
    <source>
        <dbReference type="Proteomes" id="UP000838100"/>
    </source>
</evidence>
<accession>A0ABM9AGX6</accession>
<dbReference type="InterPro" id="IPR036271">
    <property type="entry name" value="Tet_transcr_reg_TetR-rel_C_sf"/>
</dbReference>
<gene>
    <name evidence="6" type="primary">nemR</name>
    <name evidence="6" type="ORF">SIN8267_02525</name>
</gene>
<dbReference type="EMBL" id="CAKLPX010000003">
    <property type="protein sequence ID" value="CAH0992405.1"/>
    <property type="molecule type" value="Genomic_DNA"/>
</dbReference>
<dbReference type="PANTHER" id="PTHR47506:SF1">
    <property type="entry name" value="HTH-TYPE TRANSCRIPTIONAL REGULATOR YJDC"/>
    <property type="match status" value="1"/>
</dbReference>
<reference evidence="6" key="1">
    <citation type="submission" date="2021-12" db="EMBL/GenBank/DDBJ databases">
        <authorList>
            <person name="Rodrigo-Torres L."/>
            <person name="Arahal R. D."/>
            <person name="Lucena T."/>
        </authorList>
    </citation>
    <scope>NUCLEOTIDE SEQUENCE</scope>
    <source>
        <strain evidence="6">CECT 8267</strain>
    </source>
</reference>